<evidence type="ECO:0000313" key="3">
    <source>
        <dbReference type="Proteomes" id="UP000199602"/>
    </source>
</evidence>
<evidence type="ECO:0000313" key="2">
    <source>
        <dbReference type="EMBL" id="SDN97608.1"/>
    </source>
</evidence>
<reference evidence="2 3" key="1">
    <citation type="submission" date="2016-10" db="EMBL/GenBank/DDBJ databases">
        <authorList>
            <person name="de Groot N.N."/>
        </authorList>
    </citation>
    <scope>NUCLEOTIDE SEQUENCE [LARGE SCALE GENOMIC DNA]</scope>
    <source>
        <strain evidence="2 3">DSM 15269</strain>
    </source>
</reference>
<accession>A0A1H0FSF7</accession>
<dbReference type="OrthoDB" id="820796at2"/>
<keyword evidence="1" id="KW-0812">Transmembrane</keyword>
<dbReference type="EMBL" id="FNIN01000014">
    <property type="protein sequence ID" value="SDN97608.1"/>
    <property type="molecule type" value="Genomic_DNA"/>
</dbReference>
<dbReference type="AlphaFoldDB" id="A0A1H0FSF7"/>
<protein>
    <submittedName>
        <fullName evidence="2">Uncharacterized protein</fullName>
    </submittedName>
</protein>
<keyword evidence="1" id="KW-1133">Transmembrane helix</keyword>
<feature type="transmembrane region" description="Helical" evidence="1">
    <location>
        <begin position="256"/>
        <end position="278"/>
    </location>
</feature>
<dbReference type="RefSeq" id="WP_092066253.1">
    <property type="nucleotide sequence ID" value="NZ_FNIN01000014.1"/>
</dbReference>
<keyword evidence="1" id="KW-0472">Membrane</keyword>
<feature type="transmembrane region" description="Helical" evidence="1">
    <location>
        <begin position="210"/>
        <end position="229"/>
    </location>
</feature>
<dbReference type="STRING" id="206665.SAMN04488516_11411"/>
<gene>
    <name evidence="2" type="ORF">SAMN04488516_11411</name>
</gene>
<feature type="transmembrane region" description="Helical" evidence="1">
    <location>
        <begin position="27"/>
        <end position="45"/>
    </location>
</feature>
<dbReference type="Proteomes" id="UP000199602">
    <property type="component" value="Unassembled WGS sequence"/>
</dbReference>
<keyword evidence="3" id="KW-1185">Reference proteome</keyword>
<feature type="transmembrane region" description="Helical" evidence="1">
    <location>
        <begin position="129"/>
        <end position="154"/>
    </location>
</feature>
<proteinExistence type="predicted"/>
<sequence length="284" mass="32909">MEKLIVWTNFCFDPLHALWESKKGQEIIASLLVFIFTLSLVLIELKRFNLLPSSSFSLLLPSNPFFAVHLAFSLLLIFEVISFIFVLPCSVSKAVGKQLEILSLIFLRNCFKLLTEFNEPINFASHLSIIWQIGTYALGSLLIYLILFFYYLILKDAHKKEQIRGKNIFYFVGSKKIISLLLLVIFISMGVYNIYSYFNHKQLITFFNEFYTLLIFSDILIVLIAHRYFPTFKDTFRNSGYAIATLLMRLCLTAPIYYDVIIGLMASCFALALTFIYMKTKKET</sequence>
<organism evidence="2 3">
    <name type="scientific">Desulfonauticus submarinus</name>
    <dbReference type="NCBI Taxonomy" id="206665"/>
    <lineage>
        <taxon>Bacteria</taxon>
        <taxon>Pseudomonadati</taxon>
        <taxon>Thermodesulfobacteriota</taxon>
        <taxon>Desulfovibrionia</taxon>
        <taxon>Desulfovibrionales</taxon>
        <taxon>Desulfonauticaceae</taxon>
        <taxon>Desulfonauticus</taxon>
    </lineage>
</organism>
<feature type="transmembrane region" description="Helical" evidence="1">
    <location>
        <begin position="177"/>
        <end position="198"/>
    </location>
</feature>
<feature type="transmembrane region" description="Helical" evidence="1">
    <location>
        <begin position="65"/>
        <end position="87"/>
    </location>
</feature>
<evidence type="ECO:0000256" key="1">
    <source>
        <dbReference type="SAM" id="Phobius"/>
    </source>
</evidence>
<name>A0A1H0FSF7_9BACT</name>